<protein>
    <submittedName>
        <fullName evidence="2">SCP2 sterol-binding domain-containing protein</fullName>
    </submittedName>
</protein>
<evidence type="ECO:0000259" key="1">
    <source>
        <dbReference type="Pfam" id="PF02036"/>
    </source>
</evidence>
<dbReference type="InterPro" id="IPR036527">
    <property type="entry name" value="SCP2_sterol-bd_dom_sf"/>
</dbReference>
<proteinExistence type="predicted"/>
<accession>A0ABV0MAA6</accession>
<keyword evidence="3" id="KW-1185">Reference proteome</keyword>
<feature type="domain" description="SCP2" evidence="1">
    <location>
        <begin position="27"/>
        <end position="128"/>
    </location>
</feature>
<dbReference type="Pfam" id="PF02036">
    <property type="entry name" value="SCP2"/>
    <property type="match status" value="1"/>
</dbReference>
<dbReference type="InterPro" id="IPR003033">
    <property type="entry name" value="SCP2_sterol-bd_dom"/>
</dbReference>
<dbReference type="EMBL" id="JBEAAL010000029">
    <property type="protein sequence ID" value="MEQ1408648.1"/>
    <property type="molecule type" value="Genomic_DNA"/>
</dbReference>
<sequence>MEFPRLLAIPLNYMPLAAIERATGMLFQRVLKEHPDLFERLGEHKAKRFAFLPGDLPLAFIVEPARPAICVIRKSAMQSAVDASVEGPLFILLALLEGRCDADALFFSRDLSITGDMEAMLAMRNALDDADIDLPRDLSALAGPLAPVFGKLAEGIRRRALADEVSAWN</sequence>
<evidence type="ECO:0000313" key="3">
    <source>
        <dbReference type="Proteomes" id="UP001496627"/>
    </source>
</evidence>
<name>A0ABV0MAA6_9HYPH</name>
<dbReference type="Proteomes" id="UP001496627">
    <property type="component" value="Unassembled WGS sequence"/>
</dbReference>
<reference evidence="2 3" key="1">
    <citation type="submission" date="2024-05" db="EMBL/GenBank/DDBJ databases">
        <title>Neorhizobium sp. Rsf11, a plant growth promoting and heavy metal resistant PAH-degrader.</title>
        <authorList>
            <person name="Golubev S.N."/>
            <person name="Muratova A.Y."/>
            <person name="Markelova M.I."/>
        </authorList>
    </citation>
    <scope>NUCLEOTIDE SEQUENCE [LARGE SCALE GENOMIC DNA]</scope>
    <source>
        <strain evidence="2 3">Rsf11</strain>
    </source>
</reference>
<organism evidence="2 3">
    <name type="scientific">Neorhizobium phenanthreniclasticum</name>
    <dbReference type="NCBI Taxonomy" id="3157917"/>
    <lineage>
        <taxon>Bacteria</taxon>
        <taxon>Pseudomonadati</taxon>
        <taxon>Pseudomonadota</taxon>
        <taxon>Alphaproteobacteria</taxon>
        <taxon>Hyphomicrobiales</taxon>
        <taxon>Rhizobiaceae</taxon>
        <taxon>Rhizobium/Agrobacterium group</taxon>
        <taxon>Neorhizobium</taxon>
    </lineage>
</organism>
<comment type="caution">
    <text evidence="2">The sequence shown here is derived from an EMBL/GenBank/DDBJ whole genome shotgun (WGS) entry which is preliminary data.</text>
</comment>
<dbReference type="SUPFAM" id="SSF55718">
    <property type="entry name" value="SCP-like"/>
    <property type="match status" value="1"/>
</dbReference>
<gene>
    <name evidence="2" type="ORF">ABK249_27310</name>
</gene>
<evidence type="ECO:0000313" key="2">
    <source>
        <dbReference type="EMBL" id="MEQ1408648.1"/>
    </source>
</evidence>
<dbReference type="RefSeq" id="WP_227705808.1">
    <property type="nucleotide sequence ID" value="NZ_JBEAAL010000029.1"/>
</dbReference>